<keyword evidence="3" id="KW-1185">Reference proteome</keyword>
<protein>
    <submittedName>
        <fullName evidence="2">3007_t:CDS:1</fullName>
    </submittedName>
</protein>
<accession>A0A9N9D7U1</accession>
<evidence type="ECO:0000313" key="2">
    <source>
        <dbReference type="EMBL" id="CAG8629232.1"/>
    </source>
</evidence>
<dbReference type="EMBL" id="CAJVPZ010011358">
    <property type="protein sequence ID" value="CAG8629232.1"/>
    <property type="molecule type" value="Genomic_DNA"/>
</dbReference>
<gene>
    <name evidence="2" type="ORF">RFULGI_LOCUS7656</name>
</gene>
<evidence type="ECO:0000256" key="1">
    <source>
        <dbReference type="SAM" id="MobiDB-lite"/>
    </source>
</evidence>
<sequence length="57" mass="6416">LSQDSNSQEDAEPLDPTDDDLNDSYDEILVEDGSELLEDLEEINSEDIDSDEAENDR</sequence>
<organism evidence="2 3">
    <name type="scientific">Racocetra fulgida</name>
    <dbReference type="NCBI Taxonomy" id="60492"/>
    <lineage>
        <taxon>Eukaryota</taxon>
        <taxon>Fungi</taxon>
        <taxon>Fungi incertae sedis</taxon>
        <taxon>Mucoromycota</taxon>
        <taxon>Glomeromycotina</taxon>
        <taxon>Glomeromycetes</taxon>
        <taxon>Diversisporales</taxon>
        <taxon>Gigasporaceae</taxon>
        <taxon>Racocetra</taxon>
    </lineage>
</organism>
<feature type="non-terminal residue" evidence="2">
    <location>
        <position position="1"/>
    </location>
</feature>
<comment type="caution">
    <text evidence="2">The sequence shown here is derived from an EMBL/GenBank/DDBJ whole genome shotgun (WGS) entry which is preliminary data.</text>
</comment>
<name>A0A9N9D7U1_9GLOM</name>
<proteinExistence type="predicted"/>
<feature type="region of interest" description="Disordered" evidence="1">
    <location>
        <begin position="1"/>
        <end position="57"/>
    </location>
</feature>
<dbReference type="Proteomes" id="UP000789396">
    <property type="component" value="Unassembled WGS sequence"/>
</dbReference>
<evidence type="ECO:0000313" key="3">
    <source>
        <dbReference type="Proteomes" id="UP000789396"/>
    </source>
</evidence>
<dbReference type="AlphaFoldDB" id="A0A9N9D7U1"/>
<reference evidence="2" key="1">
    <citation type="submission" date="2021-06" db="EMBL/GenBank/DDBJ databases">
        <authorList>
            <person name="Kallberg Y."/>
            <person name="Tangrot J."/>
            <person name="Rosling A."/>
        </authorList>
    </citation>
    <scope>NUCLEOTIDE SEQUENCE</scope>
    <source>
        <strain evidence="2">IN212</strain>
    </source>
</reference>
<feature type="compositionally biased region" description="Acidic residues" evidence="1">
    <location>
        <begin position="7"/>
        <end position="57"/>
    </location>
</feature>